<dbReference type="GO" id="GO:0008270">
    <property type="term" value="F:zinc ion binding"/>
    <property type="evidence" value="ECO:0007669"/>
    <property type="project" value="UniProtKB-KW"/>
</dbReference>
<evidence type="ECO:0000256" key="5">
    <source>
        <dbReference type="SAM" id="MobiDB-lite"/>
    </source>
</evidence>
<dbReference type="InterPro" id="IPR007527">
    <property type="entry name" value="Znf_SWIM"/>
</dbReference>
<name>A0A7J9BWD8_GOSGO</name>
<feature type="domain" description="SWIM-type" evidence="6">
    <location>
        <begin position="36"/>
        <end position="78"/>
    </location>
</feature>
<keyword evidence="1" id="KW-0479">Metal-binding</keyword>
<keyword evidence="3" id="KW-0862">Zinc</keyword>
<dbReference type="Proteomes" id="UP000593579">
    <property type="component" value="Unassembled WGS sequence"/>
</dbReference>
<dbReference type="OrthoDB" id="996872at2759"/>
<dbReference type="AlphaFoldDB" id="A0A7J9BWD8"/>
<organism evidence="7 8">
    <name type="scientific">Gossypium gossypioides</name>
    <name type="common">Mexican cotton</name>
    <name type="synonym">Selera gossypioides</name>
    <dbReference type="NCBI Taxonomy" id="34282"/>
    <lineage>
        <taxon>Eukaryota</taxon>
        <taxon>Viridiplantae</taxon>
        <taxon>Streptophyta</taxon>
        <taxon>Embryophyta</taxon>
        <taxon>Tracheophyta</taxon>
        <taxon>Spermatophyta</taxon>
        <taxon>Magnoliopsida</taxon>
        <taxon>eudicotyledons</taxon>
        <taxon>Gunneridae</taxon>
        <taxon>Pentapetalae</taxon>
        <taxon>rosids</taxon>
        <taxon>malvids</taxon>
        <taxon>Malvales</taxon>
        <taxon>Malvaceae</taxon>
        <taxon>Malvoideae</taxon>
        <taxon>Gossypium</taxon>
    </lineage>
</organism>
<evidence type="ECO:0000313" key="7">
    <source>
        <dbReference type="EMBL" id="MBA0740457.1"/>
    </source>
</evidence>
<dbReference type="PANTHER" id="PTHR31973">
    <property type="entry name" value="POLYPROTEIN, PUTATIVE-RELATED"/>
    <property type="match status" value="1"/>
</dbReference>
<dbReference type="Pfam" id="PF04434">
    <property type="entry name" value="SWIM"/>
    <property type="match status" value="1"/>
</dbReference>
<dbReference type="InterPro" id="IPR006564">
    <property type="entry name" value="Znf_PMZ"/>
</dbReference>
<keyword evidence="2 4" id="KW-0863">Zinc-finger</keyword>
<proteinExistence type="predicted"/>
<evidence type="ECO:0000313" key="8">
    <source>
        <dbReference type="Proteomes" id="UP000593579"/>
    </source>
</evidence>
<dbReference type="PROSITE" id="PS50966">
    <property type="entry name" value="ZF_SWIM"/>
    <property type="match status" value="1"/>
</dbReference>
<feature type="region of interest" description="Disordered" evidence="5">
    <location>
        <begin position="123"/>
        <end position="154"/>
    </location>
</feature>
<evidence type="ECO:0000259" key="6">
    <source>
        <dbReference type="PROSITE" id="PS50966"/>
    </source>
</evidence>
<evidence type="ECO:0000256" key="4">
    <source>
        <dbReference type="PROSITE-ProRule" id="PRU00325"/>
    </source>
</evidence>
<evidence type="ECO:0000256" key="2">
    <source>
        <dbReference type="ARBA" id="ARBA00022771"/>
    </source>
</evidence>
<accession>A0A7J9BWD8</accession>
<comment type="caution">
    <text evidence="7">The sequence shown here is derived from an EMBL/GenBank/DDBJ whole genome shotgun (WGS) entry which is preliminary data.</text>
</comment>
<protein>
    <recommendedName>
        <fullName evidence="6">SWIM-type domain-containing protein</fullName>
    </recommendedName>
</protein>
<sequence length="250" mass="28599">MLTVERDVASGRLKMMSFISLISNRCVPSHAGGDKYQVECGLDSQHVFDLVEISCSCKNWDLTSIPCMHALAVIHLKDEFPETCVQTWYTKQTQLQIYSNFIRPVRDPKQLAFFSNMLSILPPTLKRPPSRPTKVRRKEPDEPQTTERLSKRGVDMRYSKCKRIGHNKRSCKGEVGQNIPVKKHKVGVTTQQQATPNQQECTPTQQATPTQLQFAPTHQQAALREKLPFKRKPTIVRWMPPTQESSMTDH</sequence>
<gene>
    <name evidence="7" type="ORF">Gogos_013658</name>
</gene>
<keyword evidence="8" id="KW-1185">Reference proteome</keyword>
<evidence type="ECO:0000256" key="1">
    <source>
        <dbReference type="ARBA" id="ARBA00022723"/>
    </source>
</evidence>
<dbReference type="PANTHER" id="PTHR31973:SF187">
    <property type="entry name" value="MUTATOR TRANSPOSASE MUDRA PROTEIN"/>
    <property type="match status" value="1"/>
</dbReference>
<dbReference type="EMBL" id="JABEZY010000006">
    <property type="protein sequence ID" value="MBA0740457.1"/>
    <property type="molecule type" value="Genomic_DNA"/>
</dbReference>
<dbReference type="SMART" id="SM00575">
    <property type="entry name" value="ZnF_PMZ"/>
    <property type="match status" value="1"/>
</dbReference>
<reference evidence="7 8" key="1">
    <citation type="journal article" date="2019" name="Genome Biol. Evol.">
        <title>Insights into the evolution of the New World diploid cottons (Gossypium, subgenus Houzingenia) based on genome sequencing.</title>
        <authorList>
            <person name="Grover C.E."/>
            <person name="Arick M.A. 2nd"/>
            <person name="Thrash A."/>
            <person name="Conover J.L."/>
            <person name="Sanders W.S."/>
            <person name="Peterson D.G."/>
            <person name="Frelichowski J.E."/>
            <person name="Scheffler J.A."/>
            <person name="Scheffler B.E."/>
            <person name="Wendel J.F."/>
        </authorList>
    </citation>
    <scope>NUCLEOTIDE SEQUENCE [LARGE SCALE GENOMIC DNA]</scope>
    <source>
        <strain evidence="7">5</strain>
        <tissue evidence="7">Leaf</tissue>
    </source>
</reference>
<evidence type="ECO:0000256" key="3">
    <source>
        <dbReference type="ARBA" id="ARBA00022833"/>
    </source>
</evidence>